<keyword evidence="13" id="KW-1133">Transmembrane helix</keyword>
<name>A0A812CN38_ACAPH</name>
<comment type="caution">
    <text evidence="15">The sequence shown here is derived from an EMBL/GenBank/DDBJ whole genome shotgun (WGS) entry which is preliminary data.</text>
</comment>
<dbReference type="EMBL" id="CAHIKZ030001624">
    <property type="protein sequence ID" value="CAE1270015.1"/>
    <property type="molecule type" value="Genomic_DNA"/>
</dbReference>
<dbReference type="Gene3D" id="3.90.190.20">
    <property type="entry name" value="Mur ligase, C-terminal domain"/>
    <property type="match status" value="1"/>
</dbReference>
<dbReference type="GO" id="GO:0005739">
    <property type="term" value="C:mitochondrion"/>
    <property type="evidence" value="ECO:0007669"/>
    <property type="project" value="TreeGrafter"/>
</dbReference>
<dbReference type="PANTHER" id="PTHR11136:SF5">
    <property type="entry name" value="FOLYLPOLYGLUTAMATE SYNTHASE, MITOCHONDRIAL"/>
    <property type="match status" value="1"/>
</dbReference>
<feature type="transmembrane region" description="Helical" evidence="13">
    <location>
        <begin position="146"/>
        <end position="168"/>
    </location>
</feature>
<dbReference type="InterPro" id="IPR013221">
    <property type="entry name" value="Mur_ligase_cen"/>
</dbReference>
<dbReference type="NCBIfam" id="TIGR01499">
    <property type="entry name" value="folC"/>
    <property type="match status" value="1"/>
</dbReference>
<dbReference type="InterPro" id="IPR036615">
    <property type="entry name" value="Mur_ligase_C_dom_sf"/>
</dbReference>
<keyword evidence="4" id="KW-0554">One-carbon metabolism</keyword>
<evidence type="ECO:0000256" key="9">
    <source>
        <dbReference type="ARBA" id="ARBA00022842"/>
    </source>
</evidence>
<dbReference type="SUPFAM" id="SSF53623">
    <property type="entry name" value="MurD-like peptide ligases, catalytic domain"/>
    <property type="match status" value="1"/>
</dbReference>
<dbReference type="PROSITE" id="PS01011">
    <property type="entry name" value="FOLYLPOLYGLU_SYNT_1"/>
    <property type="match status" value="1"/>
</dbReference>
<reference evidence="15" key="1">
    <citation type="submission" date="2021-01" db="EMBL/GenBank/DDBJ databases">
        <authorList>
            <person name="Li R."/>
            <person name="Bekaert M."/>
        </authorList>
    </citation>
    <scope>NUCLEOTIDE SEQUENCE</scope>
    <source>
        <strain evidence="15">Farmed</strain>
    </source>
</reference>
<dbReference type="PROSITE" id="PS01012">
    <property type="entry name" value="FOLYLPOLYGLU_SYNT_2"/>
    <property type="match status" value="1"/>
</dbReference>
<evidence type="ECO:0000256" key="5">
    <source>
        <dbReference type="ARBA" id="ARBA00022598"/>
    </source>
</evidence>
<evidence type="ECO:0000256" key="2">
    <source>
        <dbReference type="ARBA" id="ARBA00008276"/>
    </source>
</evidence>
<keyword evidence="7" id="KW-0547">Nucleotide-binding</keyword>
<feature type="domain" description="Mur ligase central" evidence="14">
    <location>
        <begin position="330"/>
        <end position="503"/>
    </location>
</feature>
<organism evidence="15 16">
    <name type="scientific">Acanthosepion pharaonis</name>
    <name type="common">Pharaoh cuttlefish</name>
    <name type="synonym">Sepia pharaonis</name>
    <dbReference type="NCBI Taxonomy" id="158019"/>
    <lineage>
        <taxon>Eukaryota</taxon>
        <taxon>Metazoa</taxon>
        <taxon>Spiralia</taxon>
        <taxon>Lophotrochozoa</taxon>
        <taxon>Mollusca</taxon>
        <taxon>Cephalopoda</taxon>
        <taxon>Coleoidea</taxon>
        <taxon>Decapodiformes</taxon>
        <taxon>Sepiida</taxon>
        <taxon>Sepiina</taxon>
        <taxon>Sepiidae</taxon>
        <taxon>Acanthosepion</taxon>
    </lineage>
</organism>
<dbReference type="GO" id="GO:0004326">
    <property type="term" value="F:tetrahydrofolylpolyglutamate synthase activity"/>
    <property type="evidence" value="ECO:0007669"/>
    <property type="project" value="UniProtKB-EC"/>
</dbReference>
<keyword evidence="13" id="KW-0472">Membrane</keyword>
<evidence type="ECO:0000256" key="12">
    <source>
        <dbReference type="ARBA" id="ARBA00047493"/>
    </source>
</evidence>
<keyword evidence="8" id="KW-0067">ATP-binding</keyword>
<keyword evidence="5 15" id="KW-0436">Ligase</keyword>
<feature type="transmembrane region" description="Helical" evidence="13">
    <location>
        <begin position="70"/>
        <end position="90"/>
    </location>
</feature>
<feature type="transmembrane region" description="Helical" evidence="13">
    <location>
        <begin position="102"/>
        <end position="126"/>
    </location>
</feature>
<dbReference type="GO" id="GO:0006730">
    <property type="term" value="P:one-carbon metabolic process"/>
    <property type="evidence" value="ECO:0007669"/>
    <property type="project" value="UniProtKB-KW"/>
</dbReference>
<feature type="transmembrane region" description="Helical" evidence="13">
    <location>
        <begin position="6"/>
        <end position="24"/>
    </location>
</feature>
<dbReference type="GO" id="GO:0005524">
    <property type="term" value="F:ATP binding"/>
    <property type="evidence" value="ECO:0007669"/>
    <property type="project" value="UniProtKB-KW"/>
</dbReference>
<dbReference type="Pfam" id="PF08245">
    <property type="entry name" value="Mur_ligase_M"/>
    <property type="match status" value="1"/>
</dbReference>
<evidence type="ECO:0000313" key="15">
    <source>
        <dbReference type="EMBL" id="CAE1270015.1"/>
    </source>
</evidence>
<dbReference type="InterPro" id="IPR036565">
    <property type="entry name" value="Mur-like_cat_sf"/>
</dbReference>
<dbReference type="InterPro" id="IPR001645">
    <property type="entry name" value="Folylpolyglutamate_synth"/>
</dbReference>
<evidence type="ECO:0000259" key="14">
    <source>
        <dbReference type="Pfam" id="PF08245"/>
    </source>
</evidence>
<keyword evidence="16" id="KW-1185">Reference proteome</keyword>
<keyword evidence="6" id="KW-0479">Metal-binding</keyword>
<comment type="catalytic activity">
    <reaction evidence="12">
        <text>(6S)-5,6,7,8-tetrahydrofolyl-(gamma-L-Glu)(n) + L-glutamate + ATP = (6S)-5,6,7,8-tetrahydrofolyl-(gamma-L-Glu)(n+1) + ADP + phosphate + H(+)</text>
        <dbReference type="Rhea" id="RHEA:10580"/>
        <dbReference type="Rhea" id="RHEA-COMP:14738"/>
        <dbReference type="Rhea" id="RHEA-COMP:14740"/>
        <dbReference type="ChEBI" id="CHEBI:15378"/>
        <dbReference type="ChEBI" id="CHEBI:29985"/>
        <dbReference type="ChEBI" id="CHEBI:30616"/>
        <dbReference type="ChEBI" id="CHEBI:43474"/>
        <dbReference type="ChEBI" id="CHEBI:141005"/>
        <dbReference type="ChEBI" id="CHEBI:456216"/>
        <dbReference type="EC" id="6.3.2.17"/>
    </reaction>
</comment>
<evidence type="ECO:0000256" key="11">
    <source>
        <dbReference type="ARBA" id="ARBA00030876"/>
    </source>
</evidence>
<protein>
    <recommendedName>
        <fullName evidence="3">tetrahydrofolate synthase</fullName>
        <ecNumber evidence="3">6.3.2.17</ecNumber>
    </recommendedName>
    <alternativeName>
        <fullName evidence="11">Folylpoly-gamma-glutamate synthetase</fullName>
    </alternativeName>
    <alternativeName>
        <fullName evidence="10">Tetrahydrofolylpolyglutamate synthase</fullName>
    </alternativeName>
</protein>
<evidence type="ECO:0000256" key="10">
    <source>
        <dbReference type="ARBA" id="ARBA00030592"/>
    </source>
</evidence>
<evidence type="ECO:0000256" key="8">
    <source>
        <dbReference type="ARBA" id="ARBA00022840"/>
    </source>
</evidence>
<dbReference type="InterPro" id="IPR018109">
    <property type="entry name" value="Folylpolyglutamate_synth_CS"/>
</dbReference>
<keyword evidence="9" id="KW-0460">Magnesium</keyword>
<dbReference type="Gene3D" id="3.40.1190.10">
    <property type="entry name" value="Mur-like, catalytic domain"/>
    <property type="match status" value="1"/>
</dbReference>
<evidence type="ECO:0000256" key="7">
    <source>
        <dbReference type="ARBA" id="ARBA00022741"/>
    </source>
</evidence>
<dbReference type="AlphaFoldDB" id="A0A812CN38"/>
<accession>A0A812CN38</accession>
<dbReference type="UniPathway" id="UPA00850"/>
<dbReference type="OrthoDB" id="5212574at2759"/>
<evidence type="ECO:0000313" key="16">
    <source>
        <dbReference type="Proteomes" id="UP000597762"/>
    </source>
</evidence>
<evidence type="ECO:0000256" key="6">
    <source>
        <dbReference type="ARBA" id="ARBA00022723"/>
    </source>
</evidence>
<dbReference type="EC" id="6.3.2.17" evidence="3"/>
<evidence type="ECO:0000256" key="4">
    <source>
        <dbReference type="ARBA" id="ARBA00022563"/>
    </source>
</evidence>
<evidence type="ECO:0000256" key="13">
    <source>
        <dbReference type="SAM" id="Phobius"/>
    </source>
</evidence>
<feature type="transmembrane region" description="Helical" evidence="13">
    <location>
        <begin position="44"/>
        <end position="64"/>
    </location>
</feature>
<dbReference type="GO" id="GO:0046872">
    <property type="term" value="F:metal ion binding"/>
    <property type="evidence" value="ECO:0007669"/>
    <property type="project" value="UniProtKB-KW"/>
</dbReference>
<gene>
    <name evidence="15" type="ORF">SPHA_36873</name>
</gene>
<keyword evidence="13" id="KW-0812">Transmembrane</keyword>
<dbReference type="SUPFAM" id="SSF53244">
    <property type="entry name" value="MurD-like peptide ligases, peptide-binding domain"/>
    <property type="match status" value="1"/>
</dbReference>
<proteinExistence type="inferred from homology"/>
<sequence>MFNLFIFIYLSIYYSLFIFIYLPLYLSQPVHIYLSASLSQPIHIYLSTSLSITVCSYLSIYLFIYRSLFIFIYLPLYHSLFIFIYLPLYLSQPVHIYLSTSLSITACSYLSVYLSIYHSLFIFIYLPLYLSQPVHIYLSASLSQSVHIYLSFETCCVTALSVGHYYSFISSHFLHNRRQLLFTAVTNSSDKKNVSRLIYTTTNKKIMDSLKEKYNRDPTDAEKEHTRSYEDAVKTLNSLQITNKTFLSLKKDRKNYDANKLSYMRKYIESIGMTDAVKALNSLQIPNKTFLLLKKDRINSDVYKLGDMRKYIECIGMTVEDQDQLSVIHVAGTKGKGSTCSYVESILRHKGYKTGFFSSPHLKEVRERIRINGSPISHEKFTKYFWYCFDHIQAQCQDILPTFFQFLTILSFYVFWREKVHVCIIEVGLGGRYDCTNIVRKPVVCGLTHLTFDHTDILGETIQSIAQHKAGIFKPGTTAVTSPQSEEALEVLQDNAKEVKCSLYMAPDLSAYEDLKEDSEINDYEKFQKENLSLALQLCRVWLHNFDKDLKKRKWVDTFSGKVIPVLEPLIPDADIVVPAMKSTCWAGRVQILKRQNITYYLDGAHTEDSIKLCCDWFKKKATAEMNDLKPNKNVKILLFNITGKRNPHNMMLHLKDCGFDMAIFTPNVCYPDMVIEDQKKLGHNLNVTKSNQHTWLELHERIPDGEGDICNQAPLPHDVQESKDSTTEIFSSIYEALFWWSKGKDNELCSKKLLTIKDIPFSLKEADHIQVLVTGSVYLVGGVLTIFNSPV</sequence>
<dbReference type="GO" id="GO:0005829">
    <property type="term" value="C:cytosol"/>
    <property type="evidence" value="ECO:0007669"/>
    <property type="project" value="TreeGrafter"/>
</dbReference>
<dbReference type="Proteomes" id="UP000597762">
    <property type="component" value="Unassembled WGS sequence"/>
</dbReference>
<comment type="pathway">
    <text evidence="1">Cofactor biosynthesis; tetrahydrofolylpolyglutamate biosynthesis.</text>
</comment>
<comment type="similarity">
    <text evidence="2">Belongs to the folylpolyglutamate synthase family.</text>
</comment>
<evidence type="ECO:0000256" key="3">
    <source>
        <dbReference type="ARBA" id="ARBA00013025"/>
    </source>
</evidence>
<evidence type="ECO:0000256" key="1">
    <source>
        <dbReference type="ARBA" id="ARBA00005150"/>
    </source>
</evidence>
<dbReference type="PANTHER" id="PTHR11136">
    <property type="entry name" value="FOLYLPOLYGLUTAMATE SYNTHASE-RELATED"/>
    <property type="match status" value="1"/>
</dbReference>